<reference evidence="1 2" key="1">
    <citation type="journal article" date="2019" name="ISME J.">
        <title>Genome analyses of uncultured TG2/ZB3 bacteria in 'Margulisbacteria' specifically attached to ectosymbiotic spirochetes of protists in the termite gut.</title>
        <authorList>
            <person name="Utami Y.D."/>
            <person name="Kuwahara H."/>
            <person name="Igai K."/>
            <person name="Murakami T."/>
            <person name="Sugaya K."/>
            <person name="Morikawa T."/>
            <person name="Nagura Y."/>
            <person name="Yuki M."/>
            <person name="Deevong P."/>
            <person name="Inoue T."/>
            <person name="Kihara K."/>
            <person name="Lo N."/>
            <person name="Yamada A."/>
            <person name="Ohkuma M."/>
            <person name="Hongoh Y."/>
        </authorList>
    </citation>
    <scope>NUCLEOTIDE SEQUENCE [LARGE SCALE GENOMIC DNA]</scope>
    <source>
        <strain evidence="1">NkOx7-01</strain>
    </source>
</reference>
<evidence type="ECO:0000313" key="2">
    <source>
        <dbReference type="Proteomes" id="UP000269352"/>
    </source>
</evidence>
<gene>
    <name evidence="1" type="ORF">NO1_2140</name>
</gene>
<evidence type="ECO:0000313" key="1">
    <source>
        <dbReference type="EMBL" id="GBR75079.1"/>
    </source>
</evidence>
<comment type="caution">
    <text evidence="1">The sequence shown here is derived from an EMBL/GenBank/DDBJ whole genome shotgun (WGS) entry which is preliminary data.</text>
</comment>
<organism evidence="1 2">
    <name type="scientific">Termititenax aidoneus</name>
    <dbReference type="NCBI Taxonomy" id="2218524"/>
    <lineage>
        <taxon>Bacteria</taxon>
        <taxon>Bacillati</taxon>
        <taxon>Candidatus Margulisiibacteriota</taxon>
        <taxon>Candidatus Termititenacia</taxon>
        <taxon>Candidatus Termititenacales</taxon>
        <taxon>Candidatus Termititenacaceae</taxon>
        <taxon>Candidatus Termititenax</taxon>
    </lineage>
</organism>
<sequence>MSKIKGAFTHQIDLQTVRLLAAVGKTQTEAAKFLGCSLRTFLYRFSEKKIADAWKNGRELFYSIKKTGNSAPDIFKTKNYVSRRISKNPDDAVNIFATALMIIYEDNFGSFDGLSWTDIAKGQIKYFYRGCRK</sequence>
<proteinExistence type="predicted"/>
<dbReference type="Proteomes" id="UP000269352">
    <property type="component" value="Unassembled WGS sequence"/>
</dbReference>
<accession>A0A388TEU1</accession>
<dbReference type="AlphaFoldDB" id="A0A388TEU1"/>
<name>A0A388TEU1_TERA1</name>
<keyword evidence="2" id="KW-1185">Reference proteome</keyword>
<protein>
    <submittedName>
        <fullName evidence="1">Helix-turn-helix domain containing protein</fullName>
    </submittedName>
</protein>
<dbReference type="EMBL" id="BGZN01000152">
    <property type="protein sequence ID" value="GBR75079.1"/>
    <property type="molecule type" value="Genomic_DNA"/>
</dbReference>